<dbReference type="InterPro" id="IPR039369">
    <property type="entry name" value="LacA-like"/>
</dbReference>
<evidence type="ECO:0000256" key="2">
    <source>
        <dbReference type="ARBA" id="ARBA00022679"/>
    </source>
</evidence>
<sequence>MQTEREKMVAGELYNPADEELVKKRIKAHDLAHKYNLLEIEKDRMEKIKEIFGKTGEKIHVEPGLRVDYGENITVGNYFYANFDTVMLDVCPIMIGKNAMLGPRVSLVTPEHPLHPQERNSGIEFGRPITIGDNCWIGSDATIIGGVTLGDNVVVGAGSVVTKSFGDNVVIAGNPARVIKIIEI</sequence>
<protein>
    <recommendedName>
        <fullName evidence="5">Acetyltransferase</fullName>
        <ecNumber evidence="5">2.3.1.-</ecNumber>
    </recommendedName>
</protein>
<dbReference type="CDD" id="cd03357">
    <property type="entry name" value="LbH_MAT_GAT"/>
    <property type="match status" value="1"/>
</dbReference>
<dbReference type="PANTHER" id="PTHR43017:SF1">
    <property type="entry name" value="ACETYLTRANSFERASE YJL218W-RELATED"/>
    <property type="match status" value="1"/>
</dbReference>
<dbReference type="InterPro" id="IPR011004">
    <property type="entry name" value="Trimer_LpxA-like_sf"/>
</dbReference>
<dbReference type="InterPro" id="IPR024688">
    <property type="entry name" value="Mac_dom"/>
</dbReference>
<reference evidence="7 8" key="1">
    <citation type="submission" date="2017-02" db="EMBL/GenBank/DDBJ databases">
        <authorList>
            <person name="Peterson S.W."/>
        </authorList>
    </citation>
    <scope>NUCLEOTIDE SEQUENCE [LARGE SCALE GENOMIC DNA]</scope>
    <source>
        <strain evidence="7 8">42ea</strain>
    </source>
</reference>
<comment type="similarity">
    <text evidence="1 5">Belongs to the transferase hexapeptide repeat family.</text>
</comment>
<dbReference type="InterPro" id="IPR001451">
    <property type="entry name" value="Hexapep"/>
</dbReference>
<dbReference type="Pfam" id="PF14602">
    <property type="entry name" value="Hexapep_2"/>
    <property type="match status" value="1"/>
</dbReference>
<evidence type="ECO:0000259" key="6">
    <source>
        <dbReference type="SMART" id="SM01266"/>
    </source>
</evidence>
<dbReference type="EC" id="2.3.1.-" evidence="5"/>
<dbReference type="Proteomes" id="UP000195611">
    <property type="component" value="Unassembled WGS sequence"/>
</dbReference>
<dbReference type="AlphaFoldDB" id="A0A1R4ID62"/>
<evidence type="ECO:0000313" key="7">
    <source>
        <dbReference type="EMBL" id="SJN17223.1"/>
    </source>
</evidence>
<evidence type="ECO:0000256" key="3">
    <source>
        <dbReference type="ARBA" id="ARBA00022737"/>
    </source>
</evidence>
<keyword evidence="4 5" id="KW-0012">Acyltransferase</keyword>
<organism evidence="7 8">
    <name type="scientific">Marinilactibacillus psychrotolerans 42ea</name>
    <dbReference type="NCBI Taxonomy" id="1255609"/>
    <lineage>
        <taxon>Bacteria</taxon>
        <taxon>Bacillati</taxon>
        <taxon>Bacillota</taxon>
        <taxon>Bacilli</taxon>
        <taxon>Lactobacillales</taxon>
        <taxon>Carnobacteriaceae</taxon>
        <taxon>Marinilactibacillus</taxon>
    </lineage>
</organism>
<dbReference type="Pfam" id="PF12464">
    <property type="entry name" value="Mac"/>
    <property type="match status" value="1"/>
</dbReference>
<dbReference type="PANTHER" id="PTHR43017">
    <property type="entry name" value="GALACTOSIDE O-ACETYLTRANSFERASE"/>
    <property type="match status" value="1"/>
</dbReference>
<keyword evidence="2 5" id="KW-0808">Transferase</keyword>
<gene>
    <name evidence="7" type="ORF">FM115_00380</name>
</gene>
<feature type="domain" description="Maltose/galactoside acetyltransferase" evidence="6">
    <location>
        <begin position="5"/>
        <end position="57"/>
    </location>
</feature>
<keyword evidence="3" id="KW-0677">Repeat</keyword>
<proteinExistence type="inferred from homology"/>
<dbReference type="Gene3D" id="2.160.10.10">
    <property type="entry name" value="Hexapeptide repeat proteins"/>
    <property type="match status" value="1"/>
</dbReference>
<dbReference type="GeneID" id="96911321"/>
<dbReference type="RefSeq" id="WP_087056896.1">
    <property type="nucleotide sequence ID" value="NZ_FUKW01000006.1"/>
</dbReference>
<name>A0A1R4ID62_9LACT</name>
<evidence type="ECO:0000256" key="5">
    <source>
        <dbReference type="RuleBase" id="RU367021"/>
    </source>
</evidence>
<dbReference type="EMBL" id="FUKW01000006">
    <property type="protein sequence ID" value="SJN17223.1"/>
    <property type="molecule type" value="Genomic_DNA"/>
</dbReference>
<dbReference type="GO" id="GO:0008870">
    <property type="term" value="F:galactoside O-acetyltransferase activity"/>
    <property type="evidence" value="ECO:0007669"/>
    <property type="project" value="TreeGrafter"/>
</dbReference>
<evidence type="ECO:0000313" key="8">
    <source>
        <dbReference type="Proteomes" id="UP000195611"/>
    </source>
</evidence>
<evidence type="ECO:0000256" key="4">
    <source>
        <dbReference type="ARBA" id="ARBA00023315"/>
    </source>
</evidence>
<accession>A0A1R4ID62</accession>
<evidence type="ECO:0000256" key="1">
    <source>
        <dbReference type="ARBA" id="ARBA00007274"/>
    </source>
</evidence>
<dbReference type="SMART" id="SM01266">
    <property type="entry name" value="Mac"/>
    <property type="match status" value="1"/>
</dbReference>
<dbReference type="SUPFAM" id="SSF51161">
    <property type="entry name" value="Trimeric LpxA-like enzymes"/>
    <property type="match status" value="1"/>
</dbReference>
<dbReference type="FunFam" id="2.160.10.10:FF:000008">
    <property type="entry name" value="Maltose O-acetyltransferase"/>
    <property type="match status" value="1"/>
</dbReference>